<dbReference type="GO" id="GO:0005634">
    <property type="term" value="C:nucleus"/>
    <property type="evidence" value="ECO:0007669"/>
    <property type="project" value="UniProtKB-SubCell"/>
</dbReference>
<dbReference type="SUPFAM" id="SSF54928">
    <property type="entry name" value="RNA-binding domain, RBD"/>
    <property type="match status" value="1"/>
</dbReference>
<comment type="similarity">
    <text evidence="2">Belongs to the RENT3 family.</text>
</comment>
<dbReference type="InterPro" id="IPR035979">
    <property type="entry name" value="RBD_domain_sf"/>
</dbReference>
<dbReference type="InterPro" id="IPR005120">
    <property type="entry name" value="UPF3_dom"/>
</dbReference>
<evidence type="ECO:0000313" key="7">
    <source>
        <dbReference type="Proteomes" id="UP001632038"/>
    </source>
</evidence>
<organism evidence="6 7">
    <name type="scientific">Castilleja foliolosa</name>
    <dbReference type="NCBI Taxonomy" id="1961234"/>
    <lineage>
        <taxon>Eukaryota</taxon>
        <taxon>Viridiplantae</taxon>
        <taxon>Streptophyta</taxon>
        <taxon>Embryophyta</taxon>
        <taxon>Tracheophyta</taxon>
        <taxon>Spermatophyta</taxon>
        <taxon>Magnoliopsida</taxon>
        <taxon>eudicotyledons</taxon>
        <taxon>Gunneridae</taxon>
        <taxon>Pentapetalae</taxon>
        <taxon>asterids</taxon>
        <taxon>lamiids</taxon>
        <taxon>Lamiales</taxon>
        <taxon>Orobanchaceae</taxon>
        <taxon>Pedicularideae</taxon>
        <taxon>Castillejinae</taxon>
        <taxon>Castilleja</taxon>
    </lineage>
</organism>
<dbReference type="PANTHER" id="PTHR13112:SF0">
    <property type="entry name" value="FI21285P1"/>
    <property type="match status" value="1"/>
</dbReference>
<dbReference type="CDD" id="cd12455">
    <property type="entry name" value="RRM_like_Smg4_UPF3"/>
    <property type="match status" value="1"/>
</dbReference>
<evidence type="ECO:0000313" key="6">
    <source>
        <dbReference type="EMBL" id="KAL3635227.1"/>
    </source>
</evidence>
<protein>
    <recommendedName>
        <fullName evidence="5">UPF3 domain-containing protein</fullName>
    </recommendedName>
</protein>
<name>A0ABD3D0G3_9LAMI</name>
<dbReference type="GO" id="GO:0000184">
    <property type="term" value="P:nuclear-transcribed mRNA catabolic process, nonsense-mediated decay"/>
    <property type="evidence" value="ECO:0007669"/>
    <property type="project" value="UniProtKB-KW"/>
</dbReference>
<keyword evidence="4" id="KW-0539">Nucleus</keyword>
<evidence type="ECO:0000259" key="5">
    <source>
        <dbReference type="Pfam" id="PF03467"/>
    </source>
</evidence>
<comment type="caution">
    <text evidence="6">The sequence shown here is derived from an EMBL/GenBank/DDBJ whole genome shotgun (WGS) entry which is preliminary data.</text>
</comment>
<reference evidence="7" key="1">
    <citation type="journal article" date="2024" name="IScience">
        <title>Strigolactones Initiate the Formation of Haustorium-like Structures in Castilleja.</title>
        <authorList>
            <person name="Buerger M."/>
            <person name="Peterson D."/>
            <person name="Chory J."/>
        </authorList>
    </citation>
    <scope>NUCLEOTIDE SEQUENCE [LARGE SCALE GENOMIC DNA]</scope>
</reference>
<keyword evidence="7" id="KW-1185">Reference proteome</keyword>
<sequence>MKGPLDWIERRWCCGTCLGRFSVKPRRAHEFSILPLPLAGLSPWKTEAITRGLGGCPVPILLIFFLALNHLTHSRAYIDFSRPDDVIEFAEFFNGHVFVSKKGAQFKAIVEYAP</sequence>
<gene>
    <name evidence="6" type="ORF">CASFOL_019774</name>
</gene>
<dbReference type="Proteomes" id="UP001632038">
    <property type="component" value="Unassembled WGS sequence"/>
</dbReference>
<proteinExistence type="inferred from homology"/>
<dbReference type="Pfam" id="PF03467">
    <property type="entry name" value="Smg4_UPF3"/>
    <property type="match status" value="1"/>
</dbReference>
<dbReference type="EMBL" id="JAVIJP010000027">
    <property type="protein sequence ID" value="KAL3635227.1"/>
    <property type="molecule type" value="Genomic_DNA"/>
</dbReference>
<accession>A0ABD3D0G3</accession>
<dbReference type="Gene3D" id="3.30.70.330">
    <property type="match status" value="1"/>
</dbReference>
<comment type="subcellular location">
    <subcellularLocation>
        <location evidence="1">Nucleus</location>
    </subcellularLocation>
</comment>
<keyword evidence="3" id="KW-0866">Nonsense-mediated mRNA decay</keyword>
<evidence type="ECO:0000256" key="4">
    <source>
        <dbReference type="ARBA" id="ARBA00023242"/>
    </source>
</evidence>
<evidence type="ECO:0000256" key="2">
    <source>
        <dbReference type="ARBA" id="ARBA00005991"/>
    </source>
</evidence>
<evidence type="ECO:0000256" key="3">
    <source>
        <dbReference type="ARBA" id="ARBA00023161"/>
    </source>
</evidence>
<dbReference type="InterPro" id="IPR012677">
    <property type="entry name" value="Nucleotide-bd_a/b_plait_sf"/>
</dbReference>
<dbReference type="InterPro" id="IPR039722">
    <property type="entry name" value="Upf3"/>
</dbReference>
<dbReference type="AlphaFoldDB" id="A0ABD3D0G3"/>
<feature type="domain" description="UPF3" evidence="5">
    <location>
        <begin position="69"/>
        <end position="114"/>
    </location>
</feature>
<evidence type="ECO:0000256" key="1">
    <source>
        <dbReference type="ARBA" id="ARBA00004123"/>
    </source>
</evidence>
<dbReference type="PANTHER" id="PTHR13112">
    <property type="entry name" value="UPF3 REGULATOR OF NONSENSE TRANSCRIPTS-LIKE PROTEIN"/>
    <property type="match status" value="1"/>
</dbReference>